<protein>
    <submittedName>
        <fullName evidence="1">YfcL protein</fullName>
    </submittedName>
</protein>
<dbReference type="PATRIC" id="fig|1028307.3.peg.4881"/>
<dbReference type="GeneID" id="93313090"/>
<sequence>MIAEFESRILALIDDMVDHASDDELFAGGYLRGHLTLAVAELEGEGEHTAQAINDKVASSLEKAISAGELSPPDQILVQGMWNNLYQQAKNQA</sequence>
<evidence type="ECO:0000313" key="2">
    <source>
        <dbReference type="Proteomes" id="UP000008881"/>
    </source>
</evidence>
<dbReference type="EMBL" id="CP002824">
    <property type="protein sequence ID" value="AEG99818.1"/>
    <property type="molecule type" value="Genomic_DNA"/>
</dbReference>
<dbReference type="Proteomes" id="UP000008881">
    <property type="component" value="Chromosome"/>
</dbReference>
<proteinExistence type="predicted"/>
<dbReference type="HOGENOM" id="CLU_183014_0_0_6"/>
<dbReference type="AlphaFoldDB" id="A0A0H3FVI2"/>
<dbReference type="KEGG" id="eae:EAE_24625"/>
<gene>
    <name evidence="1" type="ordered locus">EAE_24625</name>
</gene>
<reference evidence="1 2" key="1">
    <citation type="journal article" date="2012" name="J. Bacteriol.">
        <title>Complete genome sequence of Enterobacter aerogenes KCTC 2190.</title>
        <authorList>
            <person name="Shin S.H."/>
            <person name="Kim S."/>
            <person name="Kim J.Y."/>
            <person name="Lee S."/>
            <person name="Um Y."/>
            <person name="Oh M.K."/>
            <person name="Kim Y.R."/>
            <person name="Lee J."/>
            <person name="Yang K.S."/>
        </authorList>
    </citation>
    <scope>NUCLEOTIDE SEQUENCE [LARGE SCALE GENOMIC DNA]</scope>
    <source>
        <strain evidence="1 2">KCTC 2190</strain>
    </source>
</reference>
<keyword evidence="2" id="KW-1185">Reference proteome</keyword>
<dbReference type="InterPro" id="IPR014987">
    <property type="entry name" value="UPF_YfcL"/>
</dbReference>
<name>A0A0H3FVI2_KLEAK</name>
<dbReference type="RefSeq" id="WP_015365545.1">
    <property type="nucleotide sequence ID" value="NC_015663.1"/>
</dbReference>
<dbReference type="OrthoDB" id="5600394at2"/>
<dbReference type="Pfam" id="PF08891">
    <property type="entry name" value="YfcL"/>
    <property type="match status" value="1"/>
</dbReference>
<dbReference type="eggNOG" id="ENOG5032SAV">
    <property type="taxonomic scope" value="Bacteria"/>
</dbReference>
<evidence type="ECO:0000313" key="1">
    <source>
        <dbReference type="EMBL" id="AEG99818.1"/>
    </source>
</evidence>
<accession>A0A0H3FVI2</accession>
<organism evidence="1 2">
    <name type="scientific">Klebsiella aerogenes (strain ATCC 13048 / DSM 30053 / CCUG 1429 / JCM 1235 / KCTC 2190 / NBRC 13534 / NCIMB 10102 / NCTC 10006 / CDC 819-56)</name>
    <name type="common">Enterobacter aerogenes</name>
    <dbReference type="NCBI Taxonomy" id="1028307"/>
    <lineage>
        <taxon>Bacteria</taxon>
        <taxon>Pseudomonadati</taxon>
        <taxon>Pseudomonadota</taxon>
        <taxon>Gammaproteobacteria</taxon>
        <taxon>Enterobacterales</taxon>
        <taxon>Enterobacteriaceae</taxon>
        <taxon>Klebsiella/Raoultella group</taxon>
        <taxon>Klebsiella</taxon>
    </lineage>
</organism>